<evidence type="ECO:0000256" key="3">
    <source>
        <dbReference type="ARBA" id="ARBA00022692"/>
    </source>
</evidence>
<proteinExistence type="inferred from homology"/>
<comment type="similarity">
    <text evidence="6">Belongs to the major facilitator superfamily. Allantoate permease family.</text>
</comment>
<feature type="transmembrane region" description="Helical" evidence="8">
    <location>
        <begin position="123"/>
        <end position="146"/>
    </location>
</feature>
<keyword evidence="10" id="KW-1185">Reference proteome</keyword>
<keyword evidence="4 8" id="KW-1133">Transmembrane helix</keyword>
<evidence type="ECO:0000256" key="8">
    <source>
        <dbReference type="SAM" id="Phobius"/>
    </source>
</evidence>
<keyword evidence="2" id="KW-0813">Transport</keyword>
<protein>
    <recommendedName>
        <fullName evidence="11">Allantoate permease</fullName>
    </recommendedName>
</protein>
<dbReference type="PANTHER" id="PTHR43791:SF63">
    <property type="entry name" value="HIGH AFFINITY CYSTEINE TRANSPORTER"/>
    <property type="match status" value="1"/>
</dbReference>
<dbReference type="InterPro" id="IPR011701">
    <property type="entry name" value="MFS"/>
</dbReference>
<dbReference type="GO" id="GO:0033229">
    <property type="term" value="F:cysteine transmembrane transporter activity"/>
    <property type="evidence" value="ECO:0007669"/>
    <property type="project" value="TreeGrafter"/>
</dbReference>
<evidence type="ECO:0000256" key="7">
    <source>
        <dbReference type="SAM" id="MobiDB-lite"/>
    </source>
</evidence>
<feature type="transmembrane region" description="Helical" evidence="8">
    <location>
        <begin position="369"/>
        <end position="389"/>
    </location>
</feature>
<feature type="transmembrane region" description="Helical" evidence="8">
    <location>
        <begin position="166"/>
        <end position="184"/>
    </location>
</feature>
<evidence type="ECO:0000256" key="5">
    <source>
        <dbReference type="ARBA" id="ARBA00023136"/>
    </source>
</evidence>
<comment type="subcellular location">
    <subcellularLocation>
        <location evidence="1">Membrane</location>
        <topology evidence="1">Multi-pass membrane protein</topology>
    </subcellularLocation>
</comment>
<evidence type="ECO:0000256" key="2">
    <source>
        <dbReference type="ARBA" id="ARBA00022448"/>
    </source>
</evidence>
<comment type="caution">
    <text evidence="9">The sequence shown here is derived from an EMBL/GenBank/DDBJ whole genome shotgun (WGS) entry which is preliminary data.</text>
</comment>
<feature type="transmembrane region" description="Helical" evidence="8">
    <location>
        <begin position="196"/>
        <end position="220"/>
    </location>
</feature>
<dbReference type="SUPFAM" id="SSF103473">
    <property type="entry name" value="MFS general substrate transporter"/>
    <property type="match status" value="1"/>
</dbReference>
<feature type="transmembrane region" description="Helical" evidence="8">
    <location>
        <begin position="490"/>
        <end position="514"/>
    </location>
</feature>
<dbReference type="GO" id="GO:0016020">
    <property type="term" value="C:membrane"/>
    <property type="evidence" value="ECO:0007669"/>
    <property type="project" value="UniProtKB-SubCell"/>
</dbReference>
<feature type="transmembrane region" description="Helical" evidence="8">
    <location>
        <begin position="226"/>
        <end position="246"/>
    </location>
</feature>
<name>A0A9P1H4V4_9PEZI</name>
<dbReference type="PANTHER" id="PTHR43791">
    <property type="entry name" value="PERMEASE-RELATED"/>
    <property type="match status" value="1"/>
</dbReference>
<feature type="region of interest" description="Disordered" evidence="7">
    <location>
        <begin position="31"/>
        <end position="86"/>
    </location>
</feature>
<gene>
    <name evidence="9" type="ORF">PPNO1_LOCUS5716</name>
</gene>
<feature type="compositionally biased region" description="Basic and acidic residues" evidence="7">
    <location>
        <begin position="54"/>
        <end position="86"/>
    </location>
</feature>
<dbReference type="Proteomes" id="UP000838763">
    <property type="component" value="Unassembled WGS sequence"/>
</dbReference>
<evidence type="ECO:0008006" key="11">
    <source>
        <dbReference type="Google" id="ProtNLM"/>
    </source>
</evidence>
<feature type="transmembrane region" description="Helical" evidence="8">
    <location>
        <begin position="396"/>
        <end position="416"/>
    </location>
</feature>
<evidence type="ECO:0000256" key="6">
    <source>
        <dbReference type="ARBA" id="ARBA00037968"/>
    </source>
</evidence>
<sequence length="556" mass="63266">MIQGPASNVDLARLPIPLPPLRPDQLVHADFRPHTTNPAPNHVVRRRPFPAKVAESDAPRQDEKRDSIQERDPETHSVNVEADKENSQRYGEIDKELAQYVGERIVITKERSDELRKKIDRRVLVVMISTYFLQAIDKGTLSFASIMGLPADTGMVNADGSLRQDYSWLITCIYICILIVEYPQNWLIARVPIAKYLSFSIVAWGVVLACHAACSSFTGLVVVRTLLGLFESVCQPGFILLSSMWYRREEQAERVTWWYMMNGMQQIVGGLLAYCFSLITSGPLKSWQWLFLCFTEEEKKEMIERVRDNQTGMQNREFKWYQFKEGLLDPQVWAYCMVSLTTTLPTSGLGGFANIIIKSFGFSTLETQLLAMVLGFYIIIVLLGSTWIVKKTNQTVWVMLGFMVPSFVGTAILMTVDPHVSRGQDIGLLISYYITLSFWAAQTLALSLISRNIAGQTKKTIAVAMNFIWWAAGNSIGPQVFLAWDAPRYYIAFSTHLGCYAFLVVVLVCLRFYLSRENKKRDRLFAEGVVQADPTRTEHAFEDLTDRENLSFRYVL</sequence>
<dbReference type="AlphaFoldDB" id="A0A9P1H4V4"/>
<feature type="transmembrane region" description="Helical" evidence="8">
    <location>
        <begin position="267"/>
        <end position="284"/>
    </location>
</feature>
<keyword evidence="3 8" id="KW-0812">Transmembrane</keyword>
<feature type="transmembrane region" description="Helical" evidence="8">
    <location>
        <begin position="461"/>
        <end position="484"/>
    </location>
</feature>
<evidence type="ECO:0000256" key="1">
    <source>
        <dbReference type="ARBA" id="ARBA00004141"/>
    </source>
</evidence>
<dbReference type="Gene3D" id="1.20.1250.20">
    <property type="entry name" value="MFS general substrate transporter like domains"/>
    <property type="match status" value="2"/>
</dbReference>
<evidence type="ECO:0000313" key="9">
    <source>
        <dbReference type="EMBL" id="CAI4216048.1"/>
    </source>
</evidence>
<accession>A0A9P1H4V4</accession>
<feature type="transmembrane region" description="Helical" evidence="8">
    <location>
        <begin position="428"/>
        <end position="449"/>
    </location>
</feature>
<evidence type="ECO:0000313" key="10">
    <source>
        <dbReference type="Proteomes" id="UP000838763"/>
    </source>
</evidence>
<organism evidence="9 10">
    <name type="scientific">Parascedosporium putredinis</name>
    <dbReference type="NCBI Taxonomy" id="1442378"/>
    <lineage>
        <taxon>Eukaryota</taxon>
        <taxon>Fungi</taxon>
        <taxon>Dikarya</taxon>
        <taxon>Ascomycota</taxon>
        <taxon>Pezizomycotina</taxon>
        <taxon>Sordariomycetes</taxon>
        <taxon>Hypocreomycetidae</taxon>
        <taxon>Microascales</taxon>
        <taxon>Microascaceae</taxon>
        <taxon>Parascedosporium</taxon>
    </lineage>
</organism>
<evidence type="ECO:0000256" key="4">
    <source>
        <dbReference type="ARBA" id="ARBA00022989"/>
    </source>
</evidence>
<keyword evidence="5 8" id="KW-0472">Membrane</keyword>
<dbReference type="EMBL" id="CALLCH030000015">
    <property type="protein sequence ID" value="CAI4216048.1"/>
    <property type="molecule type" value="Genomic_DNA"/>
</dbReference>
<dbReference type="FunFam" id="1.20.1250.20:FF:000064">
    <property type="entry name" value="MFS allantoate transporter"/>
    <property type="match status" value="1"/>
</dbReference>
<dbReference type="Pfam" id="PF07690">
    <property type="entry name" value="MFS_1"/>
    <property type="match status" value="1"/>
</dbReference>
<dbReference type="InterPro" id="IPR036259">
    <property type="entry name" value="MFS_trans_sf"/>
</dbReference>
<dbReference type="OrthoDB" id="6730379at2759"/>
<reference evidence="9" key="1">
    <citation type="submission" date="2022-11" db="EMBL/GenBank/DDBJ databases">
        <authorList>
            <person name="Scott C."/>
            <person name="Bruce N."/>
        </authorList>
    </citation>
    <scope>NUCLEOTIDE SEQUENCE</scope>
</reference>